<evidence type="ECO:0000259" key="1">
    <source>
        <dbReference type="SMART" id="SM00507"/>
    </source>
</evidence>
<dbReference type="KEGG" id="lho:LOOC260_109780"/>
<dbReference type="Proteomes" id="UP000031620">
    <property type="component" value="Chromosome"/>
</dbReference>
<dbReference type="SMART" id="SM00507">
    <property type="entry name" value="HNHc"/>
    <property type="match status" value="1"/>
</dbReference>
<feature type="domain" description="HNH nuclease" evidence="1">
    <location>
        <begin position="22"/>
        <end position="89"/>
    </location>
</feature>
<dbReference type="InterPro" id="IPR003615">
    <property type="entry name" value="HNH_nuc"/>
</dbReference>
<evidence type="ECO:0000313" key="3">
    <source>
        <dbReference type="Proteomes" id="UP000031620"/>
    </source>
</evidence>
<dbReference type="STRING" id="1291742.LOOC260_109780"/>
<dbReference type="InterPro" id="IPR002711">
    <property type="entry name" value="HNH"/>
</dbReference>
<accession>A0A0A1GT93</accession>
<gene>
    <name evidence="2" type="ORF">LOOC260_109780</name>
</gene>
<dbReference type="Pfam" id="PF01844">
    <property type="entry name" value="HNH"/>
    <property type="match status" value="1"/>
</dbReference>
<dbReference type="CDD" id="cd00085">
    <property type="entry name" value="HNHc"/>
    <property type="match status" value="1"/>
</dbReference>
<protein>
    <submittedName>
        <fullName evidence="2">Gp65 protein</fullName>
    </submittedName>
</protein>
<dbReference type="GO" id="GO:0004519">
    <property type="term" value="F:endonuclease activity"/>
    <property type="evidence" value="ECO:0007669"/>
    <property type="project" value="InterPro"/>
</dbReference>
<evidence type="ECO:0000313" key="2">
    <source>
        <dbReference type="EMBL" id="BAP85517.1"/>
    </source>
</evidence>
<dbReference type="GO" id="GO:0008270">
    <property type="term" value="F:zinc ion binding"/>
    <property type="evidence" value="ECO:0007669"/>
    <property type="project" value="InterPro"/>
</dbReference>
<dbReference type="GO" id="GO:0003676">
    <property type="term" value="F:nucleic acid binding"/>
    <property type="evidence" value="ECO:0007669"/>
    <property type="project" value="InterPro"/>
</dbReference>
<dbReference type="EMBL" id="AP014680">
    <property type="protein sequence ID" value="BAP85517.1"/>
    <property type="molecule type" value="Genomic_DNA"/>
</dbReference>
<dbReference type="AlphaFoldDB" id="A0A0A1GT93"/>
<sequence>MHIKTDTHAHRAEFYNSVEWRGMHDYVLHRDNYECQWCKEQGRVTRLGDVDRHGRPIVLEVDHIKELEHYPDLAMDPDNLRTLCKDCHNKRHHRMNYSTHQHINKPNKWKSDERWD</sequence>
<proteinExistence type="predicted"/>
<organism evidence="2 3">
    <name type="scientific">Paucilactobacillus hokkaidonensis JCM 18461</name>
    <dbReference type="NCBI Taxonomy" id="1291742"/>
    <lineage>
        <taxon>Bacteria</taxon>
        <taxon>Bacillati</taxon>
        <taxon>Bacillota</taxon>
        <taxon>Bacilli</taxon>
        <taxon>Lactobacillales</taxon>
        <taxon>Lactobacillaceae</taxon>
        <taxon>Paucilactobacillus</taxon>
    </lineage>
</organism>
<name>A0A0A1GT93_9LACO</name>
<dbReference type="HOGENOM" id="CLU_108879_9_1_9"/>
<dbReference type="Gene3D" id="1.10.30.50">
    <property type="match status" value="1"/>
</dbReference>
<reference evidence="2 3" key="1">
    <citation type="submission" date="2014-11" db="EMBL/GenBank/DDBJ databases">
        <title>Complete genome sequence and analysis of Lactobacillus hokkaidonensis LOOC260T.</title>
        <authorList>
            <person name="Tanizawa Y."/>
            <person name="Tohno M."/>
            <person name="Kaminuma E."/>
            <person name="Nakamura Y."/>
            <person name="Arita M."/>
        </authorList>
    </citation>
    <scope>NUCLEOTIDE SEQUENCE [LARGE SCALE GENOMIC DNA]</scope>
    <source>
        <strain evidence="2 3">LOOC260</strain>
    </source>
</reference>